<evidence type="ECO:0000256" key="1">
    <source>
        <dbReference type="SAM" id="Phobius"/>
    </source>
</evidence>
<keyword evidence="1" id="KW-0472">Membrane</keyword>
<name>A0ABX2PJZ7_9RHOB</name>
<evidence type="ECO:0000313" key="3">
    <source>
        <dbReference type="Proteomes" id="UP000523601"/>
    </source>
</evidence>
<organism evidence="2 3">
    <name type="scientific">Donghicola mangrovi</name>
    <dbReference type="NCBI Taxonomy" id="2729614"/>
    <lineage>
        <taxon>Bacteria</taxon>
        <taxon>Pseudomonadati</taxon>
        <taxon>Pseudomonadota</taxon>
        <taxon>Alphaproteobacteria</taxon>
        <taxon>Rhodobacterales</taxon>
        <taxon>Roseobacteraceae</taxon>
        <taxon>Donghicola</taxon>
    </lineage>
</organism>
<keyword evidence="1" id="KW-1133">Transmembrane helix</keyword>
<proteinExistence type="predicted"/>
<protein>
    <submittedName>
        <fullName evidence="2">Uncharacterized protein</fullName>
    </submittedName>
</protein>
<comment type="caution">
    <text evidence="2">The sequence shown here is derived from an EMBL/GenBank/DDBJ whole genome shotgun (WGS) entry which is preliminary data.</text>
</comment>
<evidence type="ECO:0000313" key="2">
    <source>
        <dbReference type="EMBL" id="NVO29317.1"/>
    </source>
</evidence>
<dbReference type="EMBL" id="JABCJD010000013">
    <property type="protein sequence ID" value="NVO29317.1"/>
    <property type="molecule type" value="Genomic_DNA"/>
</dbReference>
<gene>
    <name evidence="2" type="ORF">HJ526_17995</name>
</gene>
<feature type="transmembrane region" description="Helical" evidence="1">
    <location>
        <begin position="179"/>
        <end position="198"/>
    </location>
</feature>
<accession>A0ABX2PJZ7</accession>
<dbReference type="RefSeq" id="WP_176856006.1">
    <property type="nucleotide sequence ID" value="NZ_JABCJD010000013.1"/>
</dbReference>
<sequence>MNLLFFREFYLKVLLSAWLVIVAMLAMQLSLNVLKFKSLVGQATASQMQVVGSTIEASVLRAEQVGLAIEEIVGLQPLIEREVEKDPTISRIIVVSPTGRPLVQSDAEGLPEGDRAAVLRRIFSVSEQESAIDRGDWIYSGRTLLDSSGIVMGAVILMARSDVAMAATATVRGNLLDNYGLIFGLVAAALIPLVVYMFRDVGAIYGLLQQAPLHGTVTGTHTGEAGMLARDLEAGNAEYAQAESDLSTMQEATR</sequence>
<keyword evidence="3" id="KW-1185">Reference proteome</keyword>
<dbReference type="Proteomes" id="UP000523601">
    <property type="component" value="Unassembled WGS sequence"/>
</dbReference>
<feature type="transmembrane region" description="Helical" evidence="1">
    <location>
        <begin position="13"/>
        <end position="34"/>
    </location>
</feature>
<reference evidence="2 3" key="1">
    <citation type="submission" date="2020-04" db="EMBL/GenBank/DDBJ databases">
        <title>Donghicola sp., a member of the Rhodobacteraceae family isolated from mangrove forest in Thailand.</title>
        <authorList>
            <person name="Charoenyingcharoen P."/>
            <person name="Yukphan P."/>
        </authorList>
    </citation>
    <scope>NUCLEOTIDE SEQUENCE [LARGE SCALE GENOMIC DNA]</scope>
    <source>
        <strain evidence="2 3">C2-DW-16</strain>
    </source>
</reference>
<keyword evidence="1" id="KW-0812">Transmembrane</keyword>